<organism evidence="1 2">
    <name type="scientific">Gossypium barbadense</name>
    <name type="common">Sea Island cotton</name>
    <name type="synonym">Hibiscus barbadensis</name>
    <dbReference type="NCBI Taxonomy" id="3634"/>
    <lineage>
        <taxon>Eukaryota</taxon>
        <taxon>Viridiplantae</taxon>
        <taxon>Streptophyta</taxon>
        <taxon>Embryophyta</taxon>
        <taxon>Tracheophyta</taxon>
        <taxon>Spermatophyta</taxon>
        <taxon>Magnoliopsida</taxon>
        <taxon>eudicotyledons</taxon>
        <taxon>Gunneridae</taxon>
        <taxon>Pentapetalae</taxon>
        <taxon>rosids</taxon>
        <taxon>malvids</taxon>
        <taxon>Malvales</taxon>
        <taxon>Malvaceae</taxon>
        <taxon>Malvoideae</taxon>
        <taxon>Gossypium</taxon>
    </lineage>
</organism>
<name>A0A2P5XMD6_GOSBA</name>
<reference evidence="1 2" key="1">
    <citation type="submission" date="2015-01" db="EMBL/GenBank/DDBJ databases">
        <title>Genome of allotetraploid Gossypium barbadense reveals genomic plasticity and fiber elongation in cotton evolution.</title>
        <authorList>
            <person name="Chen X."/>
            <person name="Liu X."/>
            <person name="Zhao B."/>
            <person name="Zheng H."/>
            <person name="Hu Y."/>
            <person name="Lu G."/>
            <person name="Yang C."/>
            <person name="Chen J."/>
            <person name="Shan C."/>
            <person name="Zhang L."/>
            <person name="Zhou Y."/>
            <person name="Wang L."/>
            <person name="Guo W."/>
            <person name="Bai Y."/>
            <person name="Ruan J."/>
            <person name="Shangguan X."/>
            <person name="Mao Y."/>
            <person name="Jiang J."/>
            <person name="Zhu Y."/>
            <person name="Lei J."/>
            <person name="Kang H."/>
            <person name="Chen S."/>
            <person name="He X."/>
            <person name="Wang R."/>
            <person name="Wang Y."/>
            <person name="Chen J."/>
            <person name="Wang L."/>
            <person name="Yu S."/>
            <person name="Wang B."/>
            <person name="Wei J."/>
            <person name="Song S."/>
            <person name="Lu X."/>
            <person name="Gao Z."/>
            <person name="Gu W."/>
            <person name="Deng X."/>
            <person name="Ma D."/>
            <person name="Wang S."/>
            <person name="Liang W."/>
            <person name="Fang L."/>
            <person name="Cai C."/>
            <person name="Zhu X."/>
            <person name="Zhou B."/>
            <person name="Zhang Y."/>
            <person name="Chen Z."/>
            <person name="Xu S."/>
            <person name="Zhu R."/>
            <person name="Wang S."/>
            <person name="Zhang T."/>
            <person name="Zhao G."/>
        </authorList>
    </citation>
    <scope>NUCLEOTIDE SEQUENCE [LARGE SCALE GENOMIC DNA]</scope>
    <source>
        <strain evidence="2">cv. Xinhai21</strain>
        <tissue evidence="1">Leaf</tissue>
    </source>
</reference>
<sequence length="97" mass="11125">MGLNENDVVFSLECLVDVAVALASMEERLKKETMRLKEGLKNIDNAIKLILVKVELRAMAISWRNKENSCPWRLWKSFEELGQIRETARGCLLVGDF</sequence>
<evidence type="ECO:0000313" key="1">
    <source>
        <dbReference type="EMBL" id="PPS04507.1"/>
    </source>
</evidence>
<dbReference type="Proteomes" id="UP000239757">
    <property type="component" value="Unassembled WGS sequence"/>
</dbReference>
<gene>
    <name evidence="1" type="ORF">GOBAR_AA16163</name>
</gene>
<dbReference type="EMBL" id="KZ664588">
    <property type="protein sequence ID" value="PPS04507.1"/>
    <property type="molecule type" value="Genomic_DNA"/>
</dbReference>
<accession>A0A2P5XMD6</accession>
<dbReference type="AlphaFoldDB" id="A0A2P5XMD6"/>
<proteinExistence type="predicted"/>
<evidence type="ECO:0000313" key="2">
    <source>
        <dbReference type="Proteomes" id="UP000239757"/>
    </source>
</evidence>
<protein>
    <submittedName>
        <fullName evidence="1">Uncharacterized protein</fullName>
    </submittedName>
</protein>
<dbReference type="OrthoDB" id="10429185at2759"/>